<protein>
    <submittedName>
        <fullName evidence="1">Uncharacterized protein</fullName>
    </submittedName>
</protein>
<dbReference type="RefSeq" id="WP_157801570.1">
    <property type="nucleotide sequence ID" value="NZ_CP024798.1"/>
</dbReference>
<dbReference type="EMBL" id="CP024798">
    <property type="protein sequence ID" value="ATX33502.1"/>
    <property type="molecule type" value="Genomic_DNA"/>
</dbReference>
<accession>A0A2K8K4H1</accession>
<evidence type="ECO:0000313" key="2">
    <source>
        <dbReference type="Proteomes" id="UP000230531"/>
    </source>
</evidence>
<dbReference type="Proteomes" id="UP000230531">
    <property type="component" value="Chromosome"/>
</dbReference>
<dbReference type="Gene3D" id="2.40.280.10">
    <property type="match status" value="1"/>
</dbReference>
<dbReference type="InterPro" id="IPR023620">
    <property type="entry name" value="SmpB"/>
</dbReference>
<organism evidence="1 2">
    <name type="scientific">Carsonella ruddii</name>
    <dbReference type="NCBI Taxonomy" id="114186"/>
    <lineage>
        <taxon>Bacteria</taxon>
        <taxon>Pseudomonadati</taxon>
        <taxon>Pseudomonadota</taxon>
        <taxon>Gammaproteobacteria</taxon>
        <taxon>Oceanospirillales</taxon>
        <taxon>Halomonadaceae</taxon>
        <taxon>Zymobacter group</taxon>
        <taxon>Candidatus Carsonella</taxon>
    </lineage>
</organism>
<sequence length="127" mass="15358">MYKISKIFLDKYYFVKNFISGIKLNKKDINIIKFNKLNFNSSFIKIDNNNVCFCFNNNNRFLLLNKKEIFFILNVLKNKNYKCIPIFLFKIKSFFKIKISLVKKKYKGMKGVDVMKNEFFDMNKKKL</sequence>
<dbReference type="SUPFAM" id="SSF74982">
    <property type="entry name" value="Small protein B (SmpB)"/>
    <property type="match status" value="1"/>
</dbReference>
<evidence type="ECO:0000313" key="1">
    <source>
        <dbReference type="EMBL" id="ATX33502.1"/>
    </source>
</evidence>
<dbReference type="AlphaFoldDB" id="A0A2K8K4H1"/>
<proteinExistence type="predicted"/>
<gene>
    <name evidence="1" type="ORF">CUN91_00890</name>
</gene>
<reference evidence="1 2" key="1">
    <citation type="submission" date="2017-11" db="EMBL/GenBank/DDBJ databases">
        <title>The genome sequence of Candidatus Carsonella ruddii from the psyllid Bactericera trigonica.</title>
        <authorList>
            <person name="Katsir L."/>
            <person name="Zhepu R."/>
            <person name="Piasezky A."/>
            <person name="Jong J."/>
            <person name="Sela N."/>
            <person name="Freilich S."/>
            <person name="Bahar O."/>
        </authorList>
    </citation>
    <scope>NUCLEOTIDE SEQUENCE [LARGE SCALE GENOMIC DNA]</scope>
    <source>
        <strain evidence="1 2">BT</strain>
    </source>
</reference>
<name>A0A2K8K4H1_CARRU</name>